<keyword evidence="7 9" id="KW-0472">Membrane</keyword>
<evidence type="ECO:0000256" key="1">
    <source>
        <dbReference type="ARBA" id="ARBA00004651"/>
    </source>
</evidence>
<dbReference type="PATRIC" id="fig|69370.6.peg.1329"/>
<dbReference type="InterPro" id="IPR051449">
    <property type="entry name" value="ABC-2_transporter_component"/>
</dbReference>
<dbReference type="AlphaFoldDB" id="A0A0M2HH09"/>
<dbReference type="OrthoDB" id="9776218at2"/>
<dbReference type="GO" id="GO:0140359">
    <property type="term" value="F:ABC-type transporter activity"/>
    <property type="evidence" value="ECO:0007669"/>
    <property type="project" value="InterPro"/>
</dbReference>
<dbReference type="PANTHER" id="PTHR30294">
    <property type="entry name" value="MEMBRANE COMPONENT OF ABC TRANSPORTER YHHJ-RELATED"/>
    <property type="match status" value="1"/>
</dbReference>
<feature type="domain" description="ABC transmembrane type-2" evidence="10">
    <location>
        <begin position="18"/>
        <end position="242"/>
    </location>
</feature>
<proteinExistence type="inferred from homology"/>
<evidence type="ECO:0000256" key="4">
    <source>
        <dbReference type="ARBA" id="ARBA00022475"/>
    </source>
</evidence>
<dbReference type="EMBL" id="JYJA01000030">
    <property type="protein sequence ID" value="KJL43600.1"/>
    <property type="molecule type" value="Genomic_DNA"/>
</dbReference>
<keyword evidence="3 9" id="KW-0813">Transport</keyword>
<dbReference type="Pfam" id="PF01061">
    <property type="entry name" value="ABC2_membrane"/>
    <property type="match status" value="1"/>
</dbReference>
<organism evidence="11 12">
    <name type="scientific">Microbacterium trichothecenolyticum</name>
    <name type="common">Aureobacterium trichothecenolyticum</name>
    <dbReference type="NCBI Taxonomy" id="69370"/>
    <lineage>
        <taxon>Bacteria</taxon>
        <taxon>Bacillati</taxon>
        <taxon>Actinomycetota</taxon>
        <taxon>Actinomycetes</taxon>
        <taxon>Micrococcales</taxon>
        <taxon>Microbacteriaceae</taxon>
        <taxon>Microbacterium</taxon>
    </lineage>
</organism>
<comment type="similarity">
    <text evidence="2 9">Belongs to the ABC-2 integral membrane protein family.</text>
</comment>
<sequence>MNGVLTLATAGRVLRQLSHDPRSIALMLVAPSLLVGLFAWLFSDQEGVFDQFGGPILALFPFIVMFLITSITTLRERRSGTLERLMTTPIAKADFIVGYGLAFGLMATLQAVITVTFAVWVCGLQVDGPLWQLGLVAVVDAILGTALGLLASAFARTEFQAVQFMPLIVFPQIILGGLFMPREDMPEALYQISKILPLSYAIDTINAVTDGDEGWDVFGPLLIVVAFAVGALILASLTLRRRTP</sequence>
<keyword evidence="4 9" id="KW-1003">Cell membrane</keyword>
<reference evidence="11 12" key="1">
    <citation type="submission" date="2015-02" db="EMBL/GenBank/DDBJ databases">
        <title>Draft genome sequences of ten Microbacterium spp. with emphasis on heavy metal contaminated environments.</title>
        <authorList>
            <person name="Corretto E."/>
        </authorList>
    </citation>
    <scope>NUCLEOTIDE SEQUENCE [LARGE SCALE GENOMIC DNA]</scope>
    <source>
        <strain evidence="11 12">DSM 8608</strain>
    </source>
</reference>
<name>A0A0M2HH09_MICTR</name>
<dbReference type="InterPro" id="IPR000412">
    <property type="entry name" value="ABC_2_transport"/>
</dbReference>
<dbReference type="PANTHER" id="PTHR30294:SF38">
    <property type="entry name" value="TRANSPORT PERMEASE PROTEIN"/>
    <property type="match status" value="1"/>
</dbReference>
<keyword evidence="5 9" id="KW-0812">Transmembrane</keyword>
<evidence type="ECO:0000259" key="10">
    <source>
        <dbReference type="PROSITE" id="PS51012"/>
    </source>
</evidence>
<evidence type="ECO:0000256" key="2">
    <source>
        <dbReference type="ARBA" id="ARBA00007783"/>
    </source>
</evidence>
<dbReference type="PIRSF" id="PIRSF006648">
    <property type="entry name" value="DrrB"/>
    <property type="match status" value="1"/>
</dbReference>
<feature type="transmembrane region" description="Helical" evidence="9">
    <location>
        <begin position="217"/>
        <end position="239"/>
    </location>
</feature>
<evidence type="ECO:0000256" key="9">
    <source>
        <dbReference type="RuleBase" id="RU361157"/>
    </source>
</evidence>
<feature type="transmembrane region" description="Helical" evidence="9">
    <location>
        <begin position="161"/>
        <end position="180"/>
    </location>
</feature>
<feature type="transmembrane region" description="Helical" evidence="9">
    <location>
        <begin position="133"/>
        <end position="154"/>
    </location>
</feature>
<evidence type="ECO:0000256" key="8">
    <source>
        <dbReference type="ARBA" id="ARBA00023251"/>
    </source>
</evidence>
<keyword evidence="8" id="KW-0046">Antibiotic resistance</keyword>
<feature type="transmembrane region" description="Helical" evidence="9">
    <location>
        <begin position="54"/>
        <end position="74"/>
    </location>
</feature>
<dbReference type="GO" id="GO:0046677">
    <property type="term" value="P:response to antibiotic"/>
    <property type="evidence" value="ECO:0007669"/>
    <property type="project" value="UniProtKB-KW"/>
</dbReference>
<evidence type="ECO:0000313" key="12">
    <source>
        <dbReference type="Proteomes" id="UP000034098"/>
    </source>
</evidence>
<comment type="caution">
    <text evidence="11">The sequence shown here is derived from an EMBL/GenBank/DDBJ whole genome shotgun (WGS) entry which is preliminary data.</text>
</comment>
<evidence type="ECO:0000256" key="6">
    <source>
        <dbReference type="ARBA" id="ARBA00022989"/>
    </source>
</evidence>
<gene>
    <name evidence="11" type="primary">ybhR</name>
    <name evidence="11" type="ORF">RS82_01295</name>
</gene>
<evidence type="ECO:0000256" key="5">
    <source>
        <dbReference type="ARBA" id="ARBA00022692"/>
    </source>
</evidence>
<comment type="subcellular location">
    <subcellularLocation>
        <location evidence="1 9">Cell membrane</location>
        <topology evidence="1 9">Multi-pass membrane protein</topology>
    </subcellularLocation>
</comment>
<dbReference type="GO" id="GO:0043190">
    <property type="term" value="C:ATP-binding cassette (ABC) transporter complex"/>
    <property type="evidence" value="ECO:0007669"/>
    <property type="project" value="InterPro"/>
</dbReference>
<accession>A0A0M2HH09</accession>
<keyword evidence="6 9" id="KW-1133">Transmembrane helix</keyword>
<dbReference type="RefSeq" id="WP_045297759.1">
    <property type="nucleotide sequence ID" value="NZ_JAVDXG010000001.1"/>
</dbReference>
<evidence type="ECO:0000256" key="7">
    <source>
        <dbReference type="ARBA" id="ARBA00023136"/>
    </source>
</evidence>
<feature type="transmembrane region" description="Helical" evidence="9">
    <location>
        <begin position="95"/>
        <end position="121"/>
    </location>
</feature>
<dbReference type="Proteomes" id="UP000034098">
    <property type="component" value="Unassembled WGS sequence"/>
</dbReference>
<protein>
    <recommendedName>
        <fullName evidence="9">Transport permease protein</fullName>
    </recommendedName>
</protein>
<dbReference type="InterPro" id="IPR047817">
    <property type="entry name" value="ABC2_TM_bact-type"/>
</dbReference>
<dbReference type="InterPro" id="IPR013525">
    <property type="entry name" value="ABC2_TM"/>
</dbReference>
<evidence type="ECO:0000313" key="11">
    <source>
        <dbReference type="EMBL" id="KJL43600.1"/>
    </source>
</evidence>
<feature type="transmembrane region" description="Helical" evidence="9">
    <location>
        <begin position="24"/>
        <end position="42"/>
    </location>
</feature>
<evidence type="ECO:0000256" key="3">
    <source>
        <dbReference type="ARBA" id="ARBA00022448"/>
    </source>
</evidence>
<dbReference type="PROSITE" id="PS51012">
    <property type="entry name" value="ABC_TM2"/>
    <property type="match status" value="1"/>
</dbReference>
<keyword evidence="12" id="KW-1185">Reference proteome</keyword>